<dbReference type="Proteomes" id="UP000499080">
    <property type="component" value="Unassembled WGS sequence"/>
</dbReference>
<evidence type="ECO:0000313" key="2">
    <source>
        <dbReference type="Proteomes" id="UP000499080"/>
    </source>
</evidence>
<gene>
    <name evidence="1" type="ORF">AVEN_213454_1</name>
</gene>
<keyword evidence="2" id="KW-1185">Reference proteome</keyword>
<sequence>MFCFYFHDEILREYPSVDTVWILTREHHTVELFNILELSGHLPTSRDWCRRASTTNTQPQCRDCCAFGHKLHQGQTLKVIVMPDIGRKRYFNSTPLR</sequence>
<reference evidence="1 2" key="1">
    <citation type="journal article" date="2019" name="Sci. Rep.">
        <title>Orb-weaving spider Araneus ventricosus genome elucidates the spidroin gene catalogue.</title>
        <authorList>
            <person name="Kono N."/>
            <person name="Nakamura H."/>
            <person name="Ohtoshi R."/>
            <person name="Moran D.A.P."/>
            <person name="Shinohara A."/>
            <person name="Yoshida Y."/>
            <person name="Fujiwara M."/>
            <person name="Mori M."/>
            <person name="Tomita M."/>
            <person name="Arakawa K."/>
        </authorList>
    </citation>
    <scope>NUCLEOTIDE SEQUENCE [LARGE SCALE GENOMIC DNA]</scope>
</reference>
<comment type="caution">
    <text evidence="1">The sequence shown here is derived from an EMBL/GenBank/DDBJ whole genome shotgun (WGS) entry which is preliminary data.</text>
</comment>
<dbReference type="AlphaFoldDB" id="A0A4Y2L6D0"/>
<evidence type="ECO:0000313" key="1">
    <source>
        <dbReference type="EMBL" id="GBN09979.1"/>
    </source>
</evidence>
<dbReference type="EMBL" id="BGPR01117442">
    <property type="protein sequence ID" value="GBN09979.1"/>
    <property type="molecule type" value="Genomic_DNA"/>
</dbReference>
<name>A0A4Y2L6D0_ARAVE</name>
<proteinExistence type="predicted"/>
<organism evidence="1 2">
    <name type="scientific">Araneus ventricosus</name>
    <name type="common">Orbweaver spider</name>
    <name type="synonym">Epeira ventricosa</name>
    <dbReference type="NCBI Taxonomy" id="182803"/>
    <lineage>
        <taxon>Eukaryota</taxon>
        <taxon>Metazoa</taxon>
        <taxon>Ecdysozoa</taxon>
        <taxon>Arthropoda</taxon>
        <taxon>Chelicerata</taxon>
        <taxon>Arachnida</taxon>
        <taxon>Araneae</taxon>
        <taxon>Araneomorphae</taxon>
        <taxon>Entelegynae</taxon>
        <taxon>Araneoidea</taxon>
        <taxon>Araneidae</taxon>
        <taxon>Araneus</taxon>
    </lineage>
</organism>
<protein>
    <submittedName>
        <fullName evidence="1">Uncharacterized protein</fullName>
    </submittedName>
</protein>
<accession>A0A4Y2L6D0</accession>